<feature type="region of interest" description="Disordered" evidence="1">
    <location>
        <begin position="109"/>
        <end position="158"/>
    </location>
</feature>
<gene>
    <name evidence="2" type="ORF">ENU31_01240</name>
</gene>
<dbReference type="EMBL" id="DTCA01000046">
    <property type="protein sequence ID" value="HGM07022.1"/>
    <property type="molecule type" value="Genomic_DNA"/>
</dbReference>
<feature type="compositionally biased region" description="Basic and acidic residues" evidence="1">
    <location>
        <begin position="109"/>
        <end position="118"/>
    </location>
</feature>
<protein>
    <submittedName>
        <fullName evidence="2">Uncharacterized protein</fullName>
    </submittedName>
</protein>
<feature type="compositionally biased region" description="Basic and acidic residues" evidence="1">
    <location>
        <begin position="145"/>
        <end position="158"/>
    </location>
</feature>
<evidence type="ECO:0000313" key="2">
    <source>
        <dbReference type="EMBL" id="HGM07022.1"/>
    </source>
</evidence>
<reference evidence="2" key="1">
    <citation type="journal article" date="2020" name="mSystems">
        <title>Genome- and Community-Level Interaction Insights into Carbon Utilization and Element Cycling Functions of Hydrothermarchaeota in Hydrothermal Sediment.</title>
        <authorList>
            <person name="Zhou Z."/>
            <person name="Liu Y."/>
            <person name="Xu W."/>
            <person name="Pan J."/>
            <person name="Luo Z.H."/>
            <person name="Li M."/>
        </authorList>
    </citation>
    <scope>NUCLEOTIDE SEQUENCE [LARGE SCALE GENOMIC DNA]</scope>
    <source>
        <strain evidence="2">SpSt-658</strain>
    </source>
</reference>
<name>A0A7C4D1F6_9CREN</name>
<evidence type="ECO:0000256" key="1">
    <source>
        <dbReference type="SAM" id="MobiDB-lite"/>
    </source>
</evidence>
<sequence>MNLTLKIRGKPESILSVLKKMDNNFNCYIYVNVDSESELMKIISLSLECGAFVEIMPTDTFPLHNNLELTTTKSNSETSLLNKYRKKSEIGISHHQNMQNNLQEETKEDNKTSIESTKHLSSSPVTTLQINISHPDTSVTQPIKHNHESRETFSEKEENIFDKVEESSQTDEIQFEEIVRMKDEAFSRKIIE</sequence>
<feature type="compositionally biased region" description="Polar residues" evidence="1">
    <location>
        <begin position="119"/>
        <end position="143"/>
    </location>
</feature>
<proteinExistence type="predicted"/>
<dbReference type="AlphaFoldDB" id="A0A7C4D1F6"/>
<comment type="caution">
    <text evidence="2">The sequence shown here is derived from an EMBL/GenBank/DDBJ whole genome shotgun (WGS) entry which is preliminary data.</text>
</comment>
<organism evidence="2">
    <name type="scientific">Ignisphaera aggregans</name>
    <dbReference type="NCBI Taxonomy" id="334771"/>
    <lineage>
        <taxon>Archaea</taxon>
        <taxon>Thermoproteota</taxon>
        <taxon>Thermoprotei</taxon>
        <taxon>Desulfurococcales</taxon>
        <taxon>Desulfurococcaceae</taxon>
        <taxon>Ignisphaera</taxon>
    </lineage>
</organism>
<accession>A0A7C4D1F6</accession>